<accession>A0A3P1UL29</accession>
<dbReference type="Proteomes" id="UP000271272">
    <property type="component" value="Unassembled WGS sequence"/>
</dbReference>
<evidence type="ECO:0000313" key="1">
    <source>
        <dbReference type="EMBL" id="RRD21826.1"/>
    </source>
</evidence>
<keyword evidence="2" id="KW-1185">Reference proteome</keyword>
<protein>
    <submittedName>
        <fullName evidence="1">Uncharacterized protein</fullName>
    </submittedName>
</protein>
<gene>
    <name evidence="1" type="ORF">EII10_12780</name>
</gene>
<evidence type="ECO:0000313" key="2">
    <source>
        <dbReference type="Proteomes" id="UP000271272"/>
    </source>
</evidence>
<reference evidence="1 2" key="1">
    <citation type="submission" date="2018-11" db="EMBL/GenBank/DDBJ databases">
        <title>Genomes From Bacteria Associated with the Canine Oral Cavity: a Test Case for Automated Genome-Based Taxonomic Assignment.</title>
        <authorList>
            <person name="Coil D.A."/>
            <person name="Jospin G."/>
            <person name="Darling A.E."/>
            <person name="Wallis C."/>
            <person name="Davis I.J."/>
            <person name="Harris S."/>
            <person name="Eisen J.A."/>
            <person name="Holcombe L.J."/>
            <person name="O'Flynn C."/>
        </authorList>
    </citation>
    <scope>NUCLEOTIDE SEQUENCE [LARGE SCALE GENOMIC DNA]</scope>
    <source>
        <strain evidence="1 2">OH5050</strain>
    </source>
</reference>
<dbReference type="OrthoDB" id="3257230at2"/>
<sequence>MADAGANISLLDSSSFMIDHFPDNHMISVDGTPEHAAEVAAWVRSLFPDPNHILWLLDGVLSGHTVLFPGITPQEVLDNWVDHREHDPYIEYPQYFH</sequence>
<proteinExistence type="predicted"/>
<name>A0A3P1UL29_9ACTO</name>
<dbReference type="AlphaFoldDB" id="A0A3P1UL29"/>
<organism evidence="1 2">
    <name type="scientific">Actinomyces bowdenii</name>
    <dbReference type="NCBI Taxonomy" id="131109"/>
    <lineage>
        <taxon>Bacteria</taxon>
        <taxon>Bacillati</taxon>
        <taxon>Actinomycetota</taxon>
        <taxon>Actinomycetes</taxon>
        <taxon>Actinomycetales</taxon>
        <taxon>Actinomycetaceae</taxon>
        <taxon>Actinomyces</taxon>
    </lineage>
</organism>
<comment type="caution">
    <text evidence="1">The sequence shown here is derived from an EMBL/GenBank/DDBJ whole genome shotgun (WGS) entry which is preliminary data.</text>
</comment>
<dbReference type="EMBL" id="RQZC01000055">
    <property type="protein sequence ID" value="RRD21826.1"/>
    <property type="molecule type" value="Genomic_DNA"/>
</dbReference>